<dbReference type="EMBL" id="UINC01082534">
    <property type="protein sequence ID" value="SVC27388.1"/>
    <property type="molecule type" value="Genomic_DNA"/>
</dbReference>
<organism evidence="1">
    <name type="scientific">marine metagenome</name>
    <dbReference type="NCBI Taxonomy" id="408172"/>
    <lineage>
        <taxon>unclassified sequences</taxon>
        <taxon>metagenomes</taxon>
        <taxon>ecological metagenomes</taxon>
    </lineage>
</organism>
<dbReference type="AlphaFoldDB" id="A0A382KS80"/>
<accession>A0A382KS80</accession>
<protein>
    <submittedName>
        <fullName evidence="1">Uncharacterized protein</fullName>
    </submittedName>
</protein>
<reference evidence="1" key="1">
    <citation type="submission" date="2018-05" db="EMBL/GenBank/DDBJ databases">
        <authorList>
            <person name="Lanie J.A."/>
            <person name="Ng W.-L."/>
            <person name="Kazmierczak K.M."/>
            <person name="Andrzejewski T.M."/>
            <person name="Davidsen T.M."/>
            <person name="Wayne K.J."/>
            <person name="Tettelin H."/>
            <person name="Glass J.I."/>
            <person name="Rusch D."/>
            <person name="Podicherti R."/>
            <person name="Tsui H.-C.T."/>
            <person name="Winkler M.E."/>
        </authorList>
    </citation>
    <scope>NUCLEOTIDE SEQUENCE</scope>
</reference>
<gene>
    <name evidence="1" type="ORF">METZ01_LOCUS280242</name>
</gene>
<evidence type="ECO:0000313" key="1">
    <source>
        <dbReference type="EMBL" id="SVC27388.1"/>
    </source>
</evidence>
<name>A0A382KS80_9ZZZZ</name>
<proteinExistence type="predicted"/>
<sequence>MSWNQQDEERYIKGFADGDDDALDIAYDIIQRGVWNVDKTDRIQPWDLFLELMAVATPEVKAKFIERMKEMEDKVYG</sequence>